<dbReference type="AlphaFoldDB" id="A0A1I0F4Z6"/>
<dbReference type="Gene3D" id="3.10.20.520">
    <property type="entry name" value="Phenylacetic acid degradation B"/>
    <property type="match status" value="2"/>
</dbReference>
<dbReference type="InterPro" id="IPR038693">
    <property type="entry name" value="PaaB_sf"/>
</dbReference>
<reference evidence="3" key="1">
    <citation type="submission" date="2016-10" db="EMBL/GenBank/DDBJ databases">
        <authorList>
            <person name="Varghese N."/>
            <person name="Submissions S."/>
        </authorList>
    </citation>
    <scope>NUCLEOTIDE SEQUENCE [LARGE SCALE GENOMIC DNA]</scope>
    <source>
        <strain evidence="3">DSM 15310</strain>
    </source>
</reference>
<dbReference type="Pfam" id="PF06243">
    <property type="entry name" value="PaaB"/>
    <property type="match status" value="2"/>
</dbReference>
<protein>
    <submittedName>
        <fullName evidence="2">Ring-1,2-phenylacetyl-CoA epoxidase subunit PaaB</fullName>
    </submittedName>
</protein>
<dbReference type="RefSeq" id="WP_092771098.1">
    <property type="nucleotide sequence ID" value="NZ_FOHS01000002.1"/>
</dbReference>
<gene>
    <name evidence="2" type="ORF">SAMN04487998_2096</name>
</gene>
<accession>A0A1I0F4Z6</accession>
<sequence>MLSSFDPRISRLGLPESAPPPPDKAALDQFPTYEVFHQRKENTAYVYVGPVHAPEADVAFLFGKEQFSRRFPCTGMWVVPTEAIRVTEYGDDQQSVYDRLPLLPADALAAADTAAMEAYDIFHLKKRGKAHAHVGQVQAVSPEAALQAAKAAFGDQRPVVNVWVIRSADLSRSEEADRDMWTTTPDKKYREAIAYKVQDRIDRFKQEG</sequence>
<dbReference type="InterPro" id="IPR009359">
    <property type="entry name" value="PaaB"/>
</dbReference>
<dbReference type="STRING" id="82805.SAMN04487998_2096"/>
<name>A0A1I0F4Z6_9BACT</name>
<evidence type="ECO:0000313" key="2">
    <source>
        <dbReference type="EMBL" id="SET52129.1"/>
    </source>
</evidence>
<proteinExistence type="predicted"/>
<dbReference type="OrthoDB" id="8593533at2"/>
<feature type="region of interest" description="Disordered" evidence="1">
    <location>
        <begin position="1"/>
        <end position="24"/>
    </location>
</feature>
<organism evidence="2 3">
    <name type="scientific">Hymenobacter actinosclerus</name>
    <dbReference type="NCBI Taxonomy" id="82805"/>
    <lineage>
        <taxon>Bacteria</taxon>
        <taxon>Pseudomonadati</taxon>
        <taxon>Bacteroidota</taxon>
        <taxon>Cytophagia</taxon>
        <taxon>Cytophagales</taxon>
        <taxon>Hymenobacteraceae</taxon>
        <taxon>Hymenobacter</taxon>
    </lineage>
</organism>
<dbReference type="Proteomes" id="UP000198697">
    <property type="component" value="Unassembled WGS sequence"/>
</dbReference>
<evidence type="ECO:0000313" key="3">
    <source>
        <dbReference type="Proteomes" id="UP000198697"/>
    </source>
</evidence>
<dbReference type="EMBL" id="FOHS01000002">
    <property type="protein sequence ID" value="SET52129.1"/>
    <property type="molecule type" value="Genomic_DNA"/>
</dbReference>
<keyword evidence="3" id="KW-1185">Reference proteome</keyword>
<evidence type="ECO:0000256" key="1">
    <source>
        <dbReference type="SAM" id="MobiDB-lite"/>
    </source>
</evidence>